<protein>
    <submittedName>
        <fullName evidence="2">Uncharacterized protein</fullName>
    </submittedName>
</protein>
<evidence type="ECO:0000313" key="1">
    <source>
        <dbReference type="Proteomes" id="UP000887580"/>
    </source>
</evidence>
<accession>A0AC35GDK5</accession>
<dbReference type="Proteomes" id="UP000887580">
    <property type="component" value="Unplaced"/>
</dbReference>
<reference evidence="2" key="1">
    <citation type="submission" date="2022-11" db="UniProtKB">
        <authorList>
            <consortium name="WormBaseParasite"/>
        </authorList>
    </citation>
    <scope>IDENTIFICATION</scope>
</reference>
<evidence type="ECO:0000313" key="2">
    <source>
        <dbReference type="WBParaSite" id="PS1159_v2.g3663.t1"/>
    </source>
</evidence>
<proteinExistence type="predicted"/>
<sequence>VMARKREYIVMKKTAYFPETEAYDETQKKKAALKYNLVNILHPLFLLCLMGALLWPLIDYPGRHEILENCNKAETWNPKNETWNIEEEEKAWFPFKQWAKALEDVNQLEMYYDRRNESAYNENLIDHVIYDTYNSADINAAKAVIKPAMNHAYDQWKSKYEGLRDCANLYIENGDFYMTKTLVIGFVILYFVIFLIS</sequence>
<dbReference type="WBParaSite" id="PS1159_v2.g3663.t1">
    <property type="protein sequence ID" value="PS1159_v2.g3663.t1"/>
    <property type="gene ID" value="PS1159_v2.g3663"/>
</dbReference>
<name>A0AC35GDK5_9BILA</name>
<organism evidence="1 2">
    <name type="scientific">Panagrolaimus sp. PS1159</name>
    <dbReference type="NCBI Taxonomy" id="55785"/>
    <lineage>
        <taxon>Eukaryota</taxon>
        <taxon>Metazoa</taxon>
        <taxon>Ecdysozoa</taxon>
        <taxon>Nematoda</taxon>
        <taxon>Chromadorea</taxon>
        <taxon>Rhabditida</taxon>
        <taxon>Tylenchina</taxon>
        <taxon>Panagrolaimomorpha</taxon>
        <taxon>Panagrolaimoidea</taxon>
        <taxon>Panagrolaimidae</taxon>
        <taxon>Panagrolaimus</taxon>
    </lineage>
</organism>